<evidence type="ECO:0000256" key="7">
    <source>
        <dbReference type="ARBA" id="ARBA00022989"/>
    </source>
</evidence>
<dbReference type="PANTHER" id="PTHR33989:SF8">
    <property type="entry name" value="PERMEASE IIC COMPONENT"/>
    <property type="match status" value="1"/>
</dbReference>
<dbReference type="InterPro" id="IPR051088">
    <property type="entry name" value="PTS_Sugar-EIIC/EIIB"/>
</dbReference>
<feature type="domain" description="PTS EIIC type-3" evidence="11">
    <location>
        <begin position="12"/>
        <end position="432"/>
    </location>
</feature>
<evidence type="ECO:0000256" key="9">
    <source>
        <dbReference type="PIRNR" id="PIRNR006351"/>
    </source>
</evidence>
<dbReference type="GO" id="GO:1901264">
    <property type="term" value="P:carbohydrate derivative transport"/>
    <property type="evidence" value="ECO:0007669"/>
    <property type="project" value="TreeGrafter"/>
</dbReference>
<keyword evidence="7 10" id="KW-1133">Transmembrane helix</keyword>
<dbReference type="PROSITE" id="PS51105">
    <property type="entry name" value="PTS_EIIC_TYPE_3"/>
    <property type="match status" value="1"/>
</dbReference>
<sequence length="451" mass="48984">MAEKESNFTGWLNEKILPLVGKFANTRFVRAVMGAGYSIIAFTIVGSMFLILSVLTQVITFPSFVDFYNSTLGRFNSLFTVIYNSTLGITALFFTGSFAYNYTKIYQQEENLDISPLTGTFLSLFALFITVPQLVWKNGSTQFVTDTKNAIFSGYAVSGSGLTRIGATGIFTGLIMGTLAVQIYRLSVKKGWSIKMPNSVPKGVADSFTSLIPGFLIAFVVLIIDAVLIICNTDIFNLLYIPFSFVSGLVDTWWGILIIAFLIHFLWFFGIHGATIIGSFVGSFATANMVANVAGDFHAYAGEFNTAFITIGGSGATLGAVLYMAFMAKSRQMRELGKVAVVPGIFNINEPLLFGLPIVYNIDLVIPFILAPMASAMVGYFSIATHFVPKITAQQPWPTPVGLSGFIATQSWQGAIATILAAVVAGAIWFPFIRRYDLKLAKKEAEGATEA</sequence>
<keyword evidence="8 9" id="KW-0472">Membrane</keyword>
<evidence type="ECO:0000256" key="1">
    <source>
        <dbReference type="ARBA" id="ARBA00004651"/>
    </source>
</evidence>
<keyword evidence="5" id="KW-0598">Phosphotransferase system</keyword>
<keyword evidence="4 9" id="KW-0762">Sugar transport</keyword>
<dbReference type="GO" id="GO:0009401">
    <property type="term" value="P:phosphoenolpyruvate-dependent sugar phosphotransferase system"/>
    <property type="evidence" value="ECO:0007669"/>
    <property type="project" value="UniProtKB-KW"/>
</dbReference>
<gene>
    <name evidence="12" type="ORF">LRU_00954</name>
</gene>
<feature type="transmembrane region" description="Helical" evidence="10">
    <location>
        <begin position="250"/>
        <end position="269"/>
    </location>
</feature>
<evidence type="ECO:0000256" key="2">
    <source>
        <dbReference type="ARBA" id="ARBA00022448"/>
    </source>
</evidence>
<protein>
    <recommendedName>
        <fullName evidence="9">Permease IIC component</fullName>
    </recommendedName>
</protein>
<comment type="caution">
    <text evidence="12">The sequence shown here is derived from an EMBL/GenBank/DDBJ whole genome shotgun (WGS) entry which is preliminary data.</text>
</comment>
<dbReference type="InterPro" id="IPR004796">
    <property type="entry name" value="PTS_IIC_cello"/>
</dbReference>
<feature type="transmembrane region" description="Helical" evidence="10">
    <location>
        <begin position="412"/>
        <end position="433"/>
    </location>
</feature>
<dbReference type="RefSeq" id="WP_003694954.1">
    <property type="nucleotide sequence ID" value="NZ_AFOJ01000004.1"/>
</dbReference>
<evidence type="ECO:0000256" key="6">
    <source>
        <dbReference type="ARBA" id="ARBA00022692"/>
    </source>
</evidence>
<feature type="transmembrane region" description="Helical" evidence="10">
    <location>
        <begin position="114"/>
        <end position="136"/>
    </location>
</feature>
<feature type="transmembrane region" description="Helical" evidence="10">
    <location>
        <begin position="307"/>
        <end position="326"/>
    </location>
</feature>
<dbReference type="GO" id="GO:0005886">
    <property type="term" value="C:plasma membrane"/>
    <property type="evidence" value="ECO:0007669"/>
    <property type="project" value="UniProtKB-SubCell"/>
</dbReference>
<reference evidence="12 13" key="1">
    <citation type="journal article" date="2011" name="J. Bacteriol.">
        <title>Genome Sequence of Lactobacillus ruminis SPM0211, Isolated from a Fecal Sample from a Healthy Korean.</title>
        <authorList>
            <person name="Lee S."/>
            <person name="Cho Y.J."/>
            <person name="Lee A.H."/>
            <person name="Chun J."/>
            <person name="Ha N.J."/>
            <person name="Ko G."/>
        </authorList>
    </citation>
    <scope>NUCLEOTIDE SEQUENCE [LARGE SCALE GENOMIC DNA]</scope>
    <source>
        <strain evidence="12 13">SPM0211</strain>
    </source>
</reference>
<evidence type="ECO:0000313" key="12">
    <source>
        <dbReference type="EMBL" id="EGM52510.1"/>
    </source>
</evidence>
<proteinExistence type="predicted"/>
<dbReference type="GO" id="GO:0008982">
    <property type="term" value="F:protein-N(PI)-phosphohistidine-sugar phosphotransferase activity"/>
    <property type="evidence" value="ECO:0007669"/>
    <property type="project" value="UniProtKB-UniRule"/>
</dbReference>
<evidence type="ECO:0000256" key="4">
    <source>
        <dbReference type="ARBA" id="ARBA00022597"/>
    </source>
</evidence>
<dbReference type="PIRSF" id="PIRSF006351">
    <property type="entry name" value="PTS_EIIC-Cellobiose"/>
    <property type="match status" value="1"/>
</dbReference>
<comment type="subcellular location">
    <subcellularLocation>
        <location evidence="1">Cell membrane</location>
        <topology evidence="1">Multi-pass membrane protein</topology>
    </subcellularLocation>
</comment>
<accession>F7QZV0</accession>
<dbReference type="Pfam" id="PF02378">
    <property type="entry name" value="PTS_EIIC"/>
    <property type="match status" value="1"/>
</dbReference>
<name>F7QZV0_9LACO</name>
<evidence type="ECO:0000313" key="13">
    <source>
        <dbReference type="Proteomes" id="UP000002971"/>
    </source>
</evidence>
<feature type="transmembrane region" description="Helical" evidence="10">
    <location>
        <begin position="37"/>
        <end position="61"/>
    </location>
</feature>
<evidence type="ECO:0000256" key="10">
    <source>
        <dbReference type="SAM" id="Phobius"/>
    </source>
</evidence>
<dbReference type="PANTHER" id="PTHR33989">
    <property type="match status" value="1"/>
</dbReference>
<organism evidence="12 13">
    <name type="scientific">Ligilactobacillus ruminis SPM0211</name>
    <dbReference type="NCBI Taxonomy" id="1040964"/>
    <lineage>
        <taxon>Bacteria</taxon>
        <taxon>Bacillati</taxon>
        <taxon>Bacillota</taxon>
        <taxon>Bacilli</taxon>
        <taxon>Lactobacillales</taxon>
        <taxon>Lactobacillaceae</taxon>
        <taxon>Ligilactobacillus</taxon>
    </lineage>
</organism>
<feature type="transmembrane region" description="Helical" evidence="10">
    <location>
        <begin position="208"/>
        <end position="230"/>
    </location>
</feature>
<dbReference type="AlphaFoldDB" id="F7QZV0"/>
<dbReference type="InterPro" id="IPR003352">
    <property type="entry name" value="PTS_EIIC"/>
</dbReference>
<dbReference type="EMBL" id="AFOJ01000004">
    <property type="protein sequence ID" value="EGM52510.1"/>
    <property type="molecule type" value="Genomic_DNA"/>
</dbReference>
<dbReference type="InterPro" id="IPR004501">
    <property type="entry name" value="PTS_EIIC_3"/>
</dbReference>
<evidence type="ECO:0000256" key="8">
    <source>
        <dbReference type="ARBA" id="ARBA00023136"/>
    </source>
</evidence>
<comment type="function">
    <text evidence="9">The phosphoenolpyruvate-dependent sugar phosphotransferase system (PTS), a major carbohydrate active -transport system, catalyzes the phosphorylation of incoming sugar substrates concomitant with their translocation across the cell membrane.</text>
</comment>
<keyword evidence="2 9" id="KW-0813">Transport</keyword>
<dbReference type="NCBIfam" id="TIGR00410">
    <property type="entry name" value="lacE"/>
    <property type="match status" value="1"/>
</dbReference>
<dbReference type="NCBIfam" id="NF007157">
    <property type="entry name" value="PRK09592.1"/>
    <property type="match status" value="1"/>
</dbReference>
<keyword evidence="6 10" id="KW-0812">Transmembrane</keyword>
<evidence type="ECO:0000259" key="11">
    <source>
        <dbReference type="PROSITE" id="PS51105"/>
    </source>
</evidence>
<feature type="transmembrane region" description="Helical" evidence="10">
    <location>
        <begin position="81"/>
        <end position="102"/>
    </location>
</feature>
<feature type="transmembrane region" description="Helical" evidence="10">
    <location>
        <begin position="165"/>
        <end position="187"/>
    </location>
</feature>
<evidence type="ECO:0000256" key="3">
    <source>
        <dbReference type="ARBA" id="ARBA00022475"/>
    </source>
</evidence>
<keyword evidence="3 9" id="KW-1003">Cell membrane</keyword>
<dbReference type="Proteomes" id="UP000002971">
    <property type="component" value="Unassembled WGS sequence"/>
</dbReference>
<feature type="transmembrane region" description="Helical" evidence="10">
    <location>
        <begin position="276"/>
        <end position="295"/>
    </location>
</feature>
<evidence type="ECO:0000256" key="5">
    <source>
        <dbReference type="ARBA" id="ARBA00022683"/>
    </source>
</evidence>